<evidence type="ECO:0000313" key="2">
    <source>
        <dbReference type="EMBL" id="SIS66799.1"/>
    </source>
</evidence>
<accession>A0ABY1KQZ6</accession>
<reference evidence="2 3" key="1">
    <citation type="submission" date="2017-01" db="EMBL/GenBank/DDBJ databases">
        <authorList>
            <person name="Varghese N."/>
            <person name="Submissions S."/>
        </authorList>
    </citation>
    <scope>NUCLEOTIDE SEQUENCE [LARGE SCALE GENOMIC DNA]</scope>
    <source>
        <strain evidence="2 3">DSM 2061</strain>
    </source>
</reference>
<evidence type="ECO:0000259" key="1">
    <source>
        <dbReference type="Pfam" id="PF06439"/>
    </source>
</evidence>
<dbReference type="Gene3D" id="2.60.120.560">
    <property type="entry name" value="Exo-inulinase, domain 1"/>
    <property type="match status" value="1"/>
</dbReference>
<evidence type="ECO:0000313" key="3">
    <source>
        <dbReference type="Proteomes" id="UP000185728"/>
    </source>
</evidence>
<keyword evidence="3" id="KW-1185">Reference proteome</keyword>
<proteinExistence type="predicted"/>
<protein>
    <recommendedName>
        <fullName evidence="1">3-keto-alpha-glucoside-1,2-lyase/3-keto-2-hydroxy-glucal hydratase domain-containing protein</fullName>
    </recommendedName>
</protein>
<dbReference type="Pfam" id="PF06439">
    <property type="entry name" value="3keto-disac_hyd"/>
    <property type="match status" value="1"/>
</dbReference>
<organism evidence="2 3">
    <name type="scientific">Zobellia uliginosa</name>
    <dbReference type="NCBI Taxonomy" id="143224"/>
    <lineage>
        <taxon>Bacteria</taxon>
        <taxon>Pseudomonadati</taxon>
        <taxon>Bacteroidota</taxon>
        <taxon>Flavobacteriia</taxon>
        <taxon>Flavobacteriales</taxon>
        <taxon>Flavobacteriaceae</taxon>
        <taxon>Zobellia</taxon>
    </lineage>
</organism>
<dbReference type="EMBL" id="FTOB01000003">
    <property type="protein sequence ID" value="SIS66799.1"/>
    <property type="molecule type" value="Genomic_DNA"/>
</dbReference>
<feature type="domain" description="3-keto-alpha-glucoside-1,2-lyase/3-keto-2-hydroxy-glucal hydratase" evidence="1">
    <location>
        <begin position="157"/>
        <end position="322"/>
    </location>
</feature>
<dbReference type="InterPro" id="IPR010496">
    <property type="entry name" value="AL/BT2_dom"/>
</dbReference>
<comment type="caution">
    <text evidence="2">The sequence shown here is derived from an EMBL/GenBank/DDBJ whole genome shotgun (WGS) entry which is preliminary data.</text>
</comment>
<gene>
    <name evidence="2" type="ORF">SAMN05421766_103250</name>
</gene>
<name>A0ABY1KQZ6_9FLAO</name>
<dbReference type="Proteomes" id="UP000185728">
    <property type="component" value="Unassembled WGS sequence"/>
</dbReference>
<sequence length="328" mass="36493">MLGIFYIYRFEKFNNMKMGLKLFGATLGLLLSAITVGNAQEAKSLEGKWDMVIEKDGKQLPSWLEIRHSGTNTLVGSFVYAFGSARPIAEVKVKNDIFNFTIPKQWEPEGTDMVFTGRLQGEELKGTMIYTDGQPYSWSAVRAPKLEYVEKAKWGKPKDLFNGKDLSGWTAMGENQWIVENGVLRSPKSGANLVSNEKFKDFKLHVEFKVPPGSNSGVYLRGRYEVQITDDKGSDPSNVLFGGIYGFLTPNEMAANDASEWQTYDITLIGRRVTIVANGKTIINDQNIPGITGGALDSNEGEPGPFLIQGDHGPIMFRKFEVTPRVEK</sequence>